<evidence type="ECO:0000256" key="2">
    <source>
        <dbReference type="SAM" id="Phobius"/>
    </source>
</evidence>
<feature type="transmembrane region" description="Helical" evidence="2">
    <location>
        <begin position="44"/>
        <end position="63"/>
    </location>
</feature>
<dbReference type="InterPro" id="IPR021401">
    <property type="entry name" value="DUF3040"/>
</dbReference>
<dbReference type="EMBL" id="JANAFB010000027">
    <property type="protein sequence ID" value="MCP3426472.1"/>
    <property type="molecule type" value="Genomic_DNA"/>
</dbReference>
<protein>
    <submittedName>
        <fullName evidence="3">DUF3040 domain-containing protein</fullName>
    </submittedName>
</protein>
<keyword evidence="4" id="KW-1185">Reference proteome</keyword>
<dbReference type="Pfam" id="PF11239">
    <property type="entry name" value="DUF3040"/>
    <property type="match status" value="1"/>
</dbReference>
<dbReference type="Proteomes" id="UP001139502">
    <property type="component" value="Unassembled WGS sequence"/>
</dbReference>
<dbReference type="AlphaFoldDB" id="A0A9X2KI28"/>
<keyword evidence="2" id="KW-0812">Transmembrane</keyword>
<gene>
    <name evidence="3" type="ORF">NBM05_10790</name>
</gene>
<evidence type="ECO:0000313" key="3">
    <source>
        <dbReference type="EMBL" id="MCP3426472.1"/>
    </source>
</evidence>
<feature type="region of interest" description="Disordered" evidence="1">
    <location>
        <begin position="93"/>
        <end position="127"/>
    </location>
</feature>
<keyword evidence="2" id="KW-1133">Transmembrane helix</keyword>
<dbReference type="RefSeq" id="WP_254167188.1">
    <property type="nucleotide sequence ID" value="NZ_JANAFB010000027.1"/>
</dbReference>
<feature type="compositionally biased region" description="Basic and acidic residues" evidence="1">
    <location>
        <begin position="115"/>
        <end position="127"/>
    </location>
</feature>
<evidence type="ECO:0000256" key="1">
    <source>
        <dbReference type="SAM" id="MobiDB-lite"/>
    </source>
</evidence>
<proteinExistence type="predicted"/>
<keyword evidence="2" id="KW-0472">Membrane</keyword>
<evidence type="ECO:0000313" key="4">
    <source>
        <dbReference type="Proteomes" id="UP001139502"/>
    </source>
</evidence>
<organism evidence="3 4">
    <name type="scientific">Rothia santali</name>
    <dbReference type="NCBI Taxonomy" id="2949643"/>
    <lineage>
        <taxon>Bacteria</taxon>
        <taxon>Bacillati</taxon>
        <taxon>Actinomycetota</taxon>
        <taxon>Actinomycetes</taxon>
        <taxon>Micrococcales</taxon>
        <taxon>Micrococcaceae</taxon>
        <taxon>Rothia</taxon>
    </lineage>
</organism>
<sequence length="127" mass="13690">MPLSEREQKLLEQLEQQLNHEDPKFAESMHGETRGSGTVRMPSVRHIVLGVVVAVIGLAAVIAGVATKLIIIGVVGFVIMGAGVYLATLGKKREAGASGRADRGASSGQSSFMSRLEHQWDKRQERP</sequence>
<feature type="transmembrane region" description="Helical" evidence="2">
    <location>
        <begin position="69"/>
        <end position="90"/>
    </location>
</feature>
<accession>A0A9X2KI28</accession>
<comment type="caution">
    <text evidence="3">The sequence shown here is derived from an EMBL/GenBank/DDBJ whole genome shotgun (WGS) entry which is preliminary data.</text>
</comment>
<reference evidence="3" key="1">
    <citation type="submission" date="2022-06" db="EMBL/GenBank/DDBJ databases">
        <title>Rothia sp. isolated from sandalwood seedling.</title>
        <authorList>
            <person name="Tuikhar N."/>
            <person name="Kirdat K."/>
            <person name="Thorat V."/>
            <person name="Swetha P."/>
            <person name="Padma S."/>
            <person name="Sundararaj R."/>
            <person name="Yadav A."/>
        </authorList>
    </citation>
    <scope>NUCLEOTIDE SEQUENCE</scope>
    <source>
        <strain evidence="3">AR01</strain>
    </source>
</reference>
<feature type="compositionally biased region" description="Basic and acidic residues" evidence="1">
    <location>
        <begin position="93"/>
        <end position="103"/>
    </location>
</feature>
<name>A0A9X2KI28_9MICC</name>